<dbReference type="KEGG" id="hdu:HD_0686"/>
<name>G1UBB5_HAEDU</name>
<dbReference type="GO" id="GO:0016757">
    <property type="term" value="F:glycosyltransferase activity"/>
    <property type="evidence" value="ECO:0007669"/>
    <property type="project" value="UniProtKB-KW"/>
</dbReference>
<dbReference type="EMBL" id="AE017143">
    <property type="protein sequence ID" value="AAP95605.1"/>
    <property type="molecule type" value="Genomic_DNA"/>
</dbReference>
<evidence type="ECO:0000313" key="2">
    <source>
        <dbReference type="Proteomes" id="UP000001022"/>
    </source>
</evidence>
<evidence type="ECO:0000313" key="1">
    <source>
        <dbReference type="EMBL" id="AAP95605.1"/>
    </source>
</evidence>
<proteinExistence type="predicted"/>
<dbReference type="InterPro" id="IPR012477">
    <property type="entry name" value="Glyco_transf_52"/>
</dbReference>
<dbReference type="RefSeq" id="WP_010944657.1">
    <property type="nucleotide sequence ID" value="NC_002940.2"/>
</dbReference>
<keyword evidence="1" id="KW-0808">Transferase</keyword>
<dbReference type="Proteomes" id="UP000001022">
    <property type="component" value="Chromosome"/>
</dbReference>
<dbReference type="AlphaFoldDB" id="G1UBB5"/>
<dbReference type="Gene3D" id="3.40.50.11110">
    <property type="entry name" value="Sialyltransferase, C-terminal GT-B Rossman nucleotide-binding domain"/>
    <property type="match status" value="1"/>
</dbReference>
<keyword evidence="2" id="KW-1185">Reference proteome</keyword>
<organism evidence="1 2">
    <name type="scientific">Haemophilus ducreyi (strain 35000HP / ATCC 700724)</name>
    <dbReference type="NCBI Taxonomy" id="233412"/>
    <lineage>
        <taxon>Bacteria</taxon>
        <taxon>Pseudomonadati</taxon>
        <taxon>Pseudomonadota</taxon>
        <taxon>Gammaproteobacteria</taxon>
        <taxon>Pasteurellales</taxon>
        <taxon>Pasteurellaceae</taxon>
        <taxon>Haemophilus</taxon>
    </lineage>
</organism>
<protein>
    <submittedName>
        <fullName evidence="1">Lipooligosaccharide sialyltransferase</fullName>
    </submittedName>
</protein>
<reference evidence="2" key="1">
    <citation type="submission" date="2003-06" db="EMBL/GenBank/DDBJ databases">
        <title>The complete genome sequence of Haemophilus ducreyi.</title>
        <authorList>
            <person name="Munson R.S. Jr."/>
            <person name="Ray W.C."/>
            <person name="Mahairas G."/>
            <person name="Sabo P."/>
            <person name="Mungur R."/>
            <person name="Johnson L."/>
            <person name="Nguyen D."/>
            <person name="Wang J."/>
            <person name="Forst C."/>
            <person name="Hood L."/>
        </authorList>
    </citation>
    <scope>NUCLEOTIDE SEQUENCE [LARGE SCALE GENOMIC DNA]</scope>
    <source>
        <strain evidence="2">35000HP / ATCC 700724</strain>
    </source>
</reference>
<accession>G1UBB5</accession>
<gene>
    <name evidence="1" type="primary">lst</name>
    <name evidence="1" type="ordered locus">HD_0686</name>
</gene>
<sequence length="295" mass="34647">MKEIAIISNQRMFFLYCLLTNKNVEDVFFIFEKGAMPNNLTSISHFIVLDHSKSECYDFFYFNFISCKYRLRGLDVYGADHIKGAKFFLERHRFFVVEDGMMNYSKNMYAFSLFRTRNPVILPGGFHPNVKTIFLTKDNPIPDQIAHKREIINIKTLWQAKTATEKTKILSFFEIDMQEISVIKNRSFVLYTQPLSEDKLLTEAEKIDIYRTILTKYNHSQTVIKPHPRDKTDYKQLFPDAYVMKGTYPSELLTLLGVNFNKVITLFSTAVFDYPKEKIDFYGTAVHPKLLDFFD</sequence>
<dbReference type="HOGENOM" id="CLU_071525_1_0_6"/>
<keyword evidence="1" id="KW-0328">Glycosyltransferase</keyword>
<dbReference type="Pfam" id="PF07922">
    <property type="entry name" value="Glyco_transf_52"/>
    <property type="match status" value="1"/>
</dbReference>
<dbReference type="eggNOG" id="ENOG5032UC7">
    <property type="taxonomic scope" value="Bacteria"/>
</dbReference>
<dbReference type="STRING" id="233412.HD_0686"/>